<dbReference type="GO" id="GO:0006788">
    <property type="term" value="P:heme oxidation"/>
    <property type="evidence" value="ECO:0007669"/>
    <property type="project" value="InterPro"/>
</dbReference>
<keyword evidence="2 5" id="KW-0479">Metal-binding</keyword>
<evidence type="ECO:0000256" key="3">
    <source>
        <dbReference type="ARBA" id="ARBA00023004"/>
    </source>
</evidence>
<dbReference type="PANTHER" id="PTHR10720">
    <property type="entry name" value="HEME OXYGENASE"/>
    <property type="match status" value="1"/>
</dbReference>
<dbReference type="EMBL" id="FUEG01000008">
    <property type="protein sequence ID" value="SJL07758.1"/>
    <property type="molecule type" value="Genomic_DNA"/>
</dbReference>
<feature type="binding site" description="axial binding residue" evidence="5">
    <location>
        <position position="23"/>
    </location>
    <ligand>
        <name>heme b</name>
        <dbReference type="ChEBI" id="CHEBI:60344"/>
    </ligand>
    <ligandPart>
        <name>Fe</name>
        <dbReference type="ChEBI" id="CHEBI:18248"/>
    </ligandPart>
</feature>
<gene>
    <name evidence="7" type="ORF">ARMOST_11108</name>
</gene>
<dbReference type="STRING" id="47428.A0A284RG88"/>
<dbReference type="InterPro" id="IPR016053">
    <property type="entry name" value="Haem_Oase-like"/>
</dbReference>
<dbReference type="OrthoDB" id="652091at2759"/>
<feature type="binding site" evidence="4">
    <location>
        <position position="16"/>
    </location>
    <ligand>
        <name>heme b</name>
        <dbReference type="ChEBI" id="CHEBI:60344"/>
    </ligand>
</feature>
<feature type="binding site" evidence="4">
    <location>
        <position position="199"/>
    </location>
    <ligand>
        <name>heme b</name>
        <dbReference type="ChEBI" id="CHEBI:60344"/>
    </ligand>
</feature>
<dbReference type="Pfam" id="PF01126">
    <property type="entry name" value="Heme_oxygenase"/>
    <property type="match status" value="1"/>
</dbReference>
<dbReference type="PIRSF" id="PIRSF000343">
    <property type="entry name" value="Haem_Oase"/>
    <property type="match status" value="1"/>
</dbReference>
<protein>
    <recommendedName>
        <fullName evidence="9">Heme oxygenase</fullName>
    </recommendedName>
</protein>
<proteinExistence type="predicted"/>
<keyword evidence="6" id="KW-0472">Membrane</keyword>
<accession>A0A284RG88</accession>
<dbReference type="OMA" id="TEQLWFV"/>
<dbReference type="PANTHER" id="PTHR10720:SF0">
    <property type="entry name" value="HEME OXYGENASE"/>
    <property type="match status" value="1"/>
</dbReference>
<dbReference type="Proteomes" id="UP000219338">
    <property type="component" value="Unassembled WGS sequence"/>
</dbReference>
<name>A0A284RG88_ARMOS</name>
<evidence type="ECO:0000256" key="4">
    <source>
        <dbReference type="PIRSR" id="PIRSR000343-1"/>
    </source>
</evidence>
<feature type="binding site" evidence="4">
    <location>
        <position position="143"/>
    </location>
    <ligand>
        <name>heme b</name>
        <dbReference type="ChEBI" id="CHEBI:60344"/>
    </ligand>
</feature>
<keyword evidence="8" id="KW-1185">Reference proteome</keyword>
<evidence type="ECO:0000256" key="5">
    <source>
        <dbReference type="PIRSR" id="PIRSR000343-2"/>
    </source>
</evidence>
<keyword evidence="3 5" id="KW-0408">Iron</keyword>
<dbReference type="SUPFAM" id="SSF48613">
    <property type="entry name" value="Heme oxygenase-like"/>
    <property type="match status" value="1"/>
</dbReference>
<dbReference type="PRINTS" id="PR00088">
    <property type="entry name" value="HAEMOXYGNASE"/>
</dbReference>
<dbReference type="GO" id="GO:0004392">
    <property type="term" value="F:heme oxygenase (decyclizing) activity"/>
    <property type="evidence" value="ECO:0007669"/>
    <property type="project" value="InterPro"/>
</dbReference>
<feature type="transmembrane region" description="Helical" evidence="6">
    <location>
        <begin position="260"/>
        <end position="284"/>
    </location>
</feature>
<dbReference type="AlphaFoldDB" id="A0A284RG88"/>
<evidence type="ECO:0008006" key="9">
    <source>
        <dbReference type="Google" id="ProtNLM"/>
    </source>
</evidence>
<keyword evidence="6" id="KW-1133">Transmembrane helix</keyword>
<dbReference type="Gene3D" id="1.20.910.10">
    <property type="entry name" value="Heme oxygenase-like"/>
    <property type="match status" value="1"/>
</dbReference>
<dbReference type="CDD" id="cd19165">
    <property type="entry name" value="HemeO"/>
    <property type="match status" value="1"/>
</dbReference>
<evidence type="ECO:0000256" key="2">
    <source>
        <dbReference type="ARBA" id="ARBA00022723"/>
    </source>
</evidence>
<reference evidence="8" key="1">
    <citation type="journal article" date="2017" name="Nat. Ecol. Evol.">
        <title>Genome expansion and lineage-specific genetic innovations in the forest pathogenic fungi Armillaria.</title>
        <authorList>
            <person name="Sipos G."/>
            <person name="Prasanna A.N."/>
            <person name="Walter M.C."/>
            <person name="O'Connor E."/>
            <person name="Balint B."/>
            <person name="Krizsan K."/>
            <person name="Kiss B."/>
            <person name="Hess J."/>
            <person name="Varga T."/>
            <person name="Slot J."/>
            <person name="Riley R."/>
            <person name="Boka B."/>
            <person name="Rigling D."/>
            <person name="Barry K."/>
            <person name="Lee J."/>
            <person name="Mihaltcheva S."/>
            <person name="LaButti K."/>
            <person name="Lipzen A."/>
            <person name="Waldron R."/>
            <person name="Moloney N.M."/>
            <person name="Sperisen C."/>
            <person name="Kredics L."/>
            <person name="Vagvoelgyi C."/>
            <person name="Patrignani A."/>
            <person name="Fitzpatrick D."/>
            <person name="Nagy I."/>
            <person name="Doyle S."/>
            <person name="Anderson J.B."/>
            <person name="Grigoriev I.V."/>
            <person name="Gueldener U."/>
            <person name="Muensterkoetter M."/>
            <person name="Nagy L.G."/>
        </authorList>
    </citation>
    <scope>NUCLEOTIDE SEQUENCE [LARGE SCALE GENOMIC DNA]</scope>
    <source>
        <strain evidence="8">C18/9</strain>
    </source>
</reference>
<dbReference type="InterPro" id="IPR016084">
    <property type="entry name" value="Haem_Oase-like_multi-hlx"/>
</dbReference>
<evidence type="ECO:0000313" key="8">
    <source>
        <dbReference type="Proteomes" id="UP000219338"/>
    </source>
</evidence>
<evidence type="ECO:0000256" key="1">
    <source>
        <dbReference type="ARBA" id="ARBA00022617"/>
    </source>
</evidence>
<evidence type="ECO:0000313" key="7">
    <source>
        <dbReference type="EMBL" id="SJL07758.1"/>
    </source>
</evidence>
<keyword evidence="1 4" id="KW-0349">Heme</keyword>
<evidence type="ECO:0000256" key="6">
    <source>
        <dbReference type="SAM" id="Phobius"/>
    </source>
</evidence>
<organism evidence="7 8">
    <name type="scientific">Armillaria ostoyae</name>
    <name type="common">Armillaria root rot fungus</name>
    <dbReference type="NCBI Taxonomy" id="47428"/>
    <lineage>
        <taxon>Eukaryota</taxon>
        <taxon>Fungi</taxon>
        <taxon>Dikarya</taxon>
        <taxon>Basidiomycota</taxon>
        <taxon>Agaricomycotina</taxon>
        <taxon>Agaricomycetes</taxon>
        <taxon>Agaricomycetidae</taxon>
        <taxon>Agaricales</taxon>
        <taxon>Marasmiineae</taxon>
        <taxon>Physalacriaceae</taxon>
        <taxon>Armillaria</taxon>
    </lineage>
</organism>
<keyword evidence="6" id="KW-0812">Transmembrane</keyword>
<sequence length="309" mass="34095">MPSITDYSQPLSAILKESTKEVHQNVEHSEGAEALLRGELSKEEYARFLMMLWYIYDAFERALDRYSTHPVLEPTYNPALLQRAPSLAADISNLLQVPESSWKTHRIHSELMANTPAALTEYVTRIQDLANSADPAPLLAHSYVRYLGDLSGGQTIRHTLAKAYALEDGKGLSFYSFKELHSSKTASLGEMKRIKDWFRRGMDAGAGDNQAVKEIVSEEAKTVFVLNNGIFASIQPTAKKPTSKDLLSAVKQGSLSEQSFSLSAIMSVLAAVCIAHFVIVAGGFMGEEGYAKFLAVGDWITSLWQVKSQ</sequence>
<dbReference type="GO" id="GO:0046872">
    <property type="term" value="F:metal ion binding"/>
    <property type="evidence" value="ECO:0007669"/>
    <property type="project" value="UniProtKB-KW"/>
</dbReference>
<dbReference type="InterPro" id="IPR002051">
    <property type="entry name" value="Haem_Oase"/>
</dbReference>